<feature type="compositionally biased region" description="Polar residues" evidence="2">
    <location>
        <begin position="187"/>
        <end position="197"/>
    </location>
</feature>
<dbReference type="Proteomes" id="UP000299102">
    <property type="component" value="Unassembled WGS sequence"/>
</dbReference>
<accession>A0A4C1YRM3</accession>
<feature type="region of interest" description="Disordered" evidence="2">
    <location>
        <begin position="177"/>
        <end position="197"/>
    </location>
</feature>
<dbReference type="InterPro" id="IPR039361">
    <property type="entry name" value="Cyclin"/>
</dbReference>
<dbReference type="OrthoDB" id="306099at2759"/>
<sequence>MPLTSVNGMFTQPESGCLASLARQPDGRTGMRRLNNTVSLTPFREKSLLFKPLDRKVCEEQRCEEQVFPLAVSYLDRFLSQRSISRQQLQLLAVTAMLVASKFRQCNLLPIDLLCAYTDHSVQPHEVRTKKEAIKYSDKFPFSLGRERKSLCEEKKKGLTLITPHFRNDNIYVSHSNTAGSEERSRGSTTARLTSCG</sequence>
<dbReference type="EMBL" id="BGZK01001347">
    <property type="protein sequence ID" value="GBP77820.1"/>
    <property type="molecule type" value="Genomic_DNA"/>
</dbReference>
<dbReference type="SMART" id="SM00385">
    <property type="entry name" value="CYCLIN"/>
    <property type="match status" value="1"/>
</dbReference>
<keyword evidence="1" id="KW-0195">Cyclin</keyword>
<evidence type="ECO:0000259" key="3">
    <source>
        <dbReference type="SMART" id="SM00385"/>
    </source>
</evidence>
<organism evidence="4 5">
    <name type="scientific">Eumeta variegata</name>
    <name type="common">Bagworm moth</name>
    <name type="synonym">Eumeta japonica</name>
    <dbReference type="NCBI Taxonomy" id="151549"/>
    <lineage>
        <taxon>Eukaryota</taxon>
        <taxon>Metazoa</taxon>
        <taxon>Ecdysozoa</taxon>
        <taxon>Arthropoda</taxon>
        <taxon>Hexapoda</taxon>
        <taxon>Insecta</taxon>
        <taxon>Pterygota</taxon>
        <taxon>Neoptera</taxon>
        <taxon>Endopterygota</taxon>
        <taxon>Lepidoptera</taxon>
        <taxon>Glossata</taxon>
        <taxon>Ditrysia</taxon>
        <taxon>Tineoidea</taxon>
        <taxon>Psychidae</taxon>
        <taxon>Oiketicinae</taxon>
        <taxon>Eumeta</taxon>
    </lineage>
</organism>
<evidence type="ECO:0000256" key="1">
    <source>
        <dbReference type="RuleBase" id="RU000383"/>
    </source>
</evidence>
<evidence type="ECO:0000313" key="5">
    <source>
        <dbReference type="Proteomes" id="UP000299102"/>
    </source>
</evidence>
<reference evidence="4 5" key="1">
    <citation type="journal article" date="2019" name="Commun. Biol.">
        <title>The bagworm genome reveals a unique fibroin gene that provides high tensile strength.</title>
        <authorList>
            <person name="Kono N."/>
            <person name="Nakamura H."/>
            <person name="Ohtoshi R."/>
            <person name="Tomita M."/>
            <person name="Numata K."/>
            <person name="Arakawa K."/>
        </authorList>
    </citation>
    <scope>NUCLEOTIDE SEQUENCE [LARGE SCALE GENOMIC DNA]</scope>
</reference>
<dbReference type="FunFam" id="1.10.472.10:FF:000096">
    <property type="entry name" value="G1/S-specific cyclin-D3 isoform X2"/>
    <property type="match status" value="1"/>
</dbReference>
<feature type="domain" description="Cyclin-like" evidence="3">
    <location>
        <begin position="55"/>
        <end position="137"/>
    </location>
</feature>
<evidence type="ECO:0000256" key="2">
    <source>
        <dbReference type="SAM" id="MobiDB-lite"/>
    </source>
</evidence>
<proteinExistence type="inferred from homology"/>
<keyword evidence="5" id="KW-1185">Reference proteome</keyword>
<protein>
    <recommendedName>
        <fullName evidence="3">Cyclin-like domain-containing protein</fullName>
    </recommendedName>
</protein>
<comment type="similarity">
    <text evidence="1">Belongs to the cyclin family.</text>
</comment>
<dbReference type="InterPro" id="IPR006671">
    <property type="entry name" value="Cyclin_N"/>
</dbReference>
<dbReference type="InterPro" id="IPR013763">
    <property type="entry name" value="Cyclin-like_dom"/>
</dbReference>
<name>A0A4C1YRM3_EUMVA</name>
<dbReference type="InterPro" id="IPR036915">
    <property type="entry name" value="Cyclin-like_sf"/>
</dbReference>
<evidence type="ECO:0000313" key="4">
    <source>
        <dbReference type="EMBL" id="GBP77820.1"/>
    </source>
</evidence>
<dbReference type="Gene3D" id="1.10.472.10">
    <property type="entry name" value="Cyclin-like"/>
    <property type="match status" value="1"/>
</dbReference>
<dbReference type="SUPFAM" id="SSF47954">
    <property type="entry name" value="Cyclin-like"/>
    <property type="match status" value="1"/>
</dbReference>
<dbReference type="PANTHER" id="PTHR10177">
    <property type="entry name" value="CYCLINS"/>
    <property type="match status" value="1"/>
</dbReference>
<dbReference type="STRING" id="151549.A0A4C1YRM3"/>
<gene>
    <name evidence="4" type="ORF">EVAR_51866_1</name>
</gene>
<dbReference type="Pfam" id="PF00134">
    <property type="entry name" value="Cyclin_N"/>
    <property type="match status" value="1"/>
</dbReference>
<comment type="caution">
    <text evidence="4">The sequence shown here is derived from an EMBL/GenBank/DDBJ whole genome shotgun (WGS) entry which is preliminary data.</text>
</comment>
<dbReference type="AlphaFoldDB" id="A0A4C1YRM3"/>